<reference evidence="1 2" key="1">
    <citation type="submission" date="2017-08" db="EMBL/GenBank/DDBJ databases">
        <title>The complete genome sequence of Nocardiopsis gilva YIM 90087.</title>
        <authorList>
            <person name="Yin M."/>
            <person name="Tang S."/>
        </authorList>
    </citation>
    <scope>NUCLEOTIDE SEQUENCE [LARGE SCALE GENOMIC DNA]</scope>
    <source>
        <strain evidence="1 2">YIM 90087</strain>
    </source>
</reference>
<dbReference type="KEGG" id="ngv:CDO52_05555"/>
<dbReference type="AlphaFoldDB" id="A0A223S2G9"/>
<protein>
    <submittedName>
        <fullName evidence="1">Uncharacterized protein</fullName>
    </submittedName>
</protein>
<sequence>MSSFVTRARHGDVTVAYDSSLPPLQQFTVRGLGGRIVCLRSPYNEAHRALVRECGLSKAEASRLLDKAVGADA</sequence>
<dbReference type="Proteomes" id="UP000215005">
    <property type="component" value="Chromosome"/>
</dbReference>
<evidence type="ECO:0000313" key="2">
    <source>
        <dbReference type="Proteomes" id="UP000215005"/>
    </source>
</evidence>
<dbReference type="EMBL" id="CP022753">
    <property type="protein sequence ID" value="ASU82323.1"/>
    <property type="molecule type" value="Genomic_DNA"/>
</dbReference>
<keyword evidence="2" id="KW-1185">Reference proteome</keyword>
<name>A0A223S2G9_9ACTN</name>
<evidence type="ECO:0000313" key="1">
    <source>
        <dbReference type="EMBL" id="ASU82323.1"/>
    </source>
</evidence>
<organism evidence="1 2">
    <name type="scientific">Nocardiopsis gilva YIM 90087</name>
    <dbReference type="NCBI Taxonomy" id="1235441"/>
    <lineage>
        <taxon>Bacteria</taxon>
        <taxon>Bacillati</taxon>
        <taxon>Actinomycetota</taxon>
        <taxon>Actinomycetes</taxon>
        <taxon>Streptosporangiales</taxon>
        <taxon>Nocardiopsidaceae</taxon>
        <taxon>Nocardiopsis</taxon>
    </lineage>
</organism>
<gene>
    <name evidence="1" type="ORF">CDO52_05555</name>
</gene>
<proteinExistence type="predicted"/>
<accession>A0A223S2G9</accession>